<accession>A0AAV9HL98</accession>
<dbReference type="PANTHER" id="PTHR42791">
    <property type="entry name" value="GNAT FAMILY ACETYLTRANSFERASE"/>
    <property type="match status" value="1"/>
</dbReference>
<dbReference type="SUPFAM" id="SSF55729">
    <property type="entry name" value="Acyl-CoA N-acyltransferases (Nat)"/>
    <property type="match status" value="1"/>
</dbReference>
<dbReference type="InterPro" id="IPR052523">
    <property type="entry name" value="Trichothecene_AcTrans"/>
</dbReference>
<comment type="caution">
    <text evidence="2">The sequence shown here is derived from an EMBL/GenBank/DDBJ whole genome shotgun (WGS) entry which is preliminary data.</text>
</comment>
<evidence type="ECO:0000313" key="3">
    <source>
        <dbReference type="Proteomes" id="UP001321749"/>
    </source>
</evidence>
<dbReference type="PANTHER" id="PTHR42791:SF17">
    <property type="entry name" value="ACETYLTRANSFERASE, GNAT FAMILY FAMILY (AFU_ORTHOLOGUE AFUA_8G05690)"/>
    <property type="match status" value="1"/>
</dbReference>
<dbReference type="CDD" id="cd04301">
    <property type="entry name" value="NAT_SF"/>
    <property type="match status" value="1"/>
</dbReference>
<organism evidence="2 3">
    <name type="scientific">Cladorrhinum samala</name>
    <dbReference type="NCBI Taxonomy" id="585594"/>
    <lineage>
        <taxon>Eukaryota</taxon>
        <taxon>Fungi</taxon>
        <taxon>Dikarya</taxon>
        <taxon>Ascomycota</taxon>
        <taxon>Pezizomycotina</taxon>
        <taxon>Sordariomycetes</taxon>
        <taxon>Sordariomycetidae</taxon>
        <taxon>Sordariales</taxon>
        <taxon>Podosporaceae</taxon>
        <taxon>Cladorrhinum</taxon>
    </lineage>
</organism>
<protein>
    <submittedName>
        <fullName evidence="2">Acyl-CoA N-acyltransferase</fullName>
    </submittedName>
</protein>
<dbReference type="EMBL" id="MU865019">
    <property type="protein sequence ID" value="KAK4460132.1"/>
    <property type="molecule type" value="Genomic_DNA"/>
</dbReference>
<dbReference type="InterPro" id="IPR000182">
    <property type="entry name" value="GNAT_dom"/>
</dbReference>
<reference evidence="2" key="2">
    <citation type="submission" date="2023-06" db="EMBL/GenBank/DDBJ databases">
        <authorList>
            <consortium name="Lawrence Berkeley National Laboratory"/>
            <person name="Mondo S.J."/>
            <person name="Hensen N."/>
            <person name="Bonometti L."/>
            <person name="Westerberg I."/>
            <person name="Brannstrom I.O."/>
            <person name="Guillou S."/>
            <person name="Cros-Aarteil S."/>
            <person name="Calhoun S."/>
            <person name="Haridas S."/>
            <person name="Kuo A."/>
            <person name="Pangilinan J."/>
            <person name="Riley R."/>
            <person name="Labutti K."/>
            <person name="Andreopoulos B."/>
            <person name="Lipzen A."/>
            <person name="Chen C."/>
            <person name="Yanf M."/>
            <person name="Daum C."/>
            <person name="Ng V."/>
            <person name="Clum A."/>
            <person name="Steindorff A."/>
            <person name="Ohm R."/>
            <person name="Martin F."/>
            <person name="Silar P."/>
            <person name="Natvig D."/>
            <person name="Lalanne C."/>
            <person name="Gautier V."/>
            <person name="Ament-Velasquez S.L."/>
            <person name="Kruys A."/>
            <person name="Hutchinson M.I."/>
            <person name="Powell A.J."/>
            <person name="Barry K."/>
            <person name="Miller A.N."/>
            <person name="Grigoriev I.V."/>
            <person name="Debuchy R."/>
            <person name="Gladieux P."/>
            <person name="Thoren M.H."/>
            <person name="Johannesson H."/>
        </authorList>
    </citation>
    <scope>NUCLEOTIDE SEQUENCE</scope>
    <source>
        <strain evidence="2">PSN324</strain>
    </source>
</reference>
<dbReference type="InterPro" id="IPR016181">
    <property type="entry name" value="Acyl_CoA_acyltransferase"/>
</dbReference>
<dbReference type="GO" id="GO:0016747">
    <property type="term" value="F:acyltransferase activity, transferring groups other than amino-acyl groups"/>
    <property type="evidence" value="ECO:0007669"/>
    <property type="project" value="InterPro"/>
</dbReference>
<feature type="domain" description="N-acetyltransferase" evidence="1">
    <location>
        <begin position="32"/>
        <end position="219"/>
    </location>
</feature>
<name>A0AAV9HL98_9PEZI</name>
<dbReference type="Proteomes" id="UP001321749">
    <property type="component" value="Unassembled WGS sequence"/>
</dbReference>
<proteinExistence type="predicted"/>
<evidence type="ECO:0000313" key="2">
    <source>
        <dbReference type="EMBL" id="KAK4460132.1"/>
    </source>
</evidence>
<dbReference type="AlphaFoldDB" id="A0AAV9HL98"/>
<evidence type="ECO:0000259" key="1">
    <source>
        <dbReference type="PROSITE" id="PS51186"/>
    </source>
</evidence>
<dbReference type="Gene3D" id="3.40.630.30">
    <property type="match status" value="1"/>
</dbReference>
<dbReference type="Pfam" id="PF00583">
    <property type="entry name" value="Acetyltransf_1"/>
    <property type="match status" value="1"/>
</dbReference>
<sequence>MPFLVLPALIPDIRAVYDVYFSAFAADPSGSRLLKILFPNTTSFTSEDFRQAHTDGTLKWWHASETQHTFKCIDSESGKVVGMALCDVFVKPRTEEERQVPEVGWLTGEEKERAETVLMKLWGARERIWGGRSYIYVHAFAVDPEYQGLGAGSALIQGIIDLANSTSLPIYLESNPEAEAIYARKGFRRVPADIAEVVHEAAVLGTESDVEVPLMVRFPQGVYPKRVGSKTVGEMWTEWEGETKLRPKMAQAPTQELRVFLMENVAAWIWNVIGRILQIRRNHRKQGPPRCNPRLEVGGLVINGK</sequence>
<keyword evidence="3" id="KW-1185">Reference proteome</keyword>
<reference evidence="2" key="1">
    <citation type="journal article" date="2023" name="Mol. Phylogenet. Evol.">
        <title>Genome-scale phylogeny and comparative genomics of the fungal order Sordariales.</title>
        <authorList>
            <person name="Hensen N."/>
            <person name="Bonometti L."/>
            <person name="Westerberg I."/>
            <person name="Brannstrom I.O."/>
            <person name="Guillou S."/>
            <person name="Cros-Aarteil S."/>
            <person name="Calhoun S."/>
            <person name="Haridas S."/>
            <person name="Kuo A."/>
            <person name="Mondo S."/>
            <person name="Pangilinan J."/>
            <person name="Riley R."/>
            <person name="LaButti K."/>
            <person name="Andreopoulos B."/>
            <person name="Lipzen A."/>
            <person name="Chen C."/>
            <person name="Yan M."/>
            <person name="Daum C."/>
            <person name="Ng V."/>
            <person name="Clum A."/>
            <person name="Steindorff A."/>
            <person name="Ohm R.A."/>
            <person name="Martin F."/>
            <person name="Silar P."/>
            <person name="Natvig D.O."/>
            <person name="Lalanne C."/>
            <person name="Gautier V."/>
            <person name="Ament-Velasquez S.L."/>
            <person name="Kruys A."/>
            <person name="Hutchinson M.I."/>
            <person name="Powell A.J."/>
            <person name="Barry K."/>
            <person name="Miller A.N."/>
            <person name="Grigoriev I.V."/>
            <person name="Debuchy R."/>
            <person name="Gladieux P."/>
            <person name="Hiltunen Thoren M."/>
            <person name="Johannesson H."/>
        </authorList>
    </citation>
    <scope>NUCLEOTIDE SEQUENCE</scope>
    <source>
        <strain evidence="2">PSN324</strain>
    </source>
</reference>
<gene>
    <name evidence="2" type="ORF">QBC42DRAFT_348271</name>
</gene>
<dbReference type="PROSITE" id="PS51186">
    <property type="entry name" value="GNAT"/>
    <property type="match status" value="1"/>
</dbReference>